<evidence type="ECO:0000313" key="2">
    <source>
        <dbReference type="Proteomes" id="UP000314294"/>
    </source>
</evidence>
<accession>A0A4Z2HC33</accession>
<organism evidence="1 2">
    <name type="scientific">Liparis tanakae</name>
    <name type="common">Tanaka's snailfish</name>
    <dbReference type="NCBI Taxonomy" id="230148"/>
    <lineage>
        <taxon>Eukaryota</taxon>
        <taxon>Metazoa</taxon>
        <taxon>Chordata</taxon>
        <taxon>Craniata</taxon>
        <taxon>Vertebrata</taxon>
        <taxon>Euteleostomi</taxon>
        <taxon>Actinopterygii</taxon>
        <taxon>Neopterygii</taxon>
        <taxon>Teleostei</taxon>
        <taxon>Neoteleostei</taxon>
        <taxon>Acanthomorphata</taxon>
        <taxon>Eupercaria</taxon>
        <taxon>Perciformes</taxon>
        <taxon>Cottioidei</taxon>
        <taxon>Cottales</taxon>
        <taxon>Liparidae</taxon>
        <taxon>Liparis</taxon>
    </lineage>
</organism>
<name>A0A4Z2HC33_9TELE</name>
<keyword evidence="2" id="KW-1185">Reference proteome</keyword>
<evidence type="ECO:0000313" key="1">
    <source>
        <dbReference type="EMBL" id="TNN63428.1"/>
    </source>
</evidence>
<proteinExistence type="predicted"/>
<protein>
    <submittedName>
        <fullName evidence="1">Uncharacterized protein</fullName>
    </submittedName>
</protein>
<gene>
    <name evidence="1" type="ORF">EYF80_026384</name>
</gene>
<dbReference type="AlphaFoldDB" id="A0A4Z2HC33"/>
<reference evidence="1 2" key="1">
    <citation type="submission" date="2019-03" db="EMBL/GenBank/DDBJ databases">
        <title>First draft genome of Liparis tanakae, snailfish: a comprehensive survey of snailfish specific genes.</title>
        <authorList>
            <person name="Kim W."/>
            <person name="Song I."/>
            <person name="Jeong J.-H."/>
            <person name="Kim D."/>
            <person name="Kim S."/>
            <person name="Ryu S."/>
            <person name="Song J.Y."/>
            <person name="Lee S.K."/>
        </authorList>
    </citation>
    <scope>NUCLEOTIDE SEQUENCE [LARGE SCALE GENOMIC DNA]</scope>
    <source>
        <tissue evidence="1">Muscle</tissue>
    </source>
</reference>
<dbReference type="Proteomes" id="UP000314294">
    <property type="component" value="Unassembled WGS sequence"/>
</dbReference>
<dbReference type="EMBL" id="SRLO01000273">
    <property type="protein sequence ID" value="TNN63428.1"/>
    <property type="molecule type" value="Genomic_DNA"/>
</dbReference>
<comment type="caution">
    <text evidence="1">The sequence shown here is derived from an EMBL/GenBank/DDBJ whole genome shotgun (WGS) entry which is preliminary data.</text>
</comment>
<sequence>MLRFLSEVVLNNITSMVSNTDSQRREGTRSGRHSRGCLCERVLMWHPGTLSKGHGWEIEAPVMRNWMPVTHAGVVMVVETSTDKGLKASEVRGREPQALRHSEAVSAADLLGEWKWM</sequence>